<dbReference type="PANTHER" id="PTHR42760">
    <property type="entry name" value="SHORT-CHAIN DEHYDROGENASES/REDUCTASES FAMILY MEMBER"/>
    <property type="match status" value="1"/>
</dbReference>
<comment type="caution">
    <text evidence="3">The sequence shown here is derived from an EMBL/GenBank/DDBJ whole genome shotgun (WGS) entry which is preliminary data.</text>
</comment>
<evidence type="ECO:0000313" key="4">
    <source>
        <dbReference type="Proteomes" id="UP001238603"/>
    </source>
</evidence>
<gene>
    <name evidence="3" type="ORF">QRD43_00110</name>
</gene>
<evidence type="ECO:0000313" key="3">
    <source>
        <dbReference type="EMBL" id="MDL5030289.1"/>
    </source>
</evidence>
<dbReference type="SUPFAM" id="SSF51735">
    <property type="entry name" value="NAD(P)-binding Rossmann-fold domains"/>
    <property type="match status" value="1"/>
</dbReference>
<sequence length="251" mass="26021">MKKIVLITGASRGIGAATAVRCAREGYDVALNYHRDAAAAAQVAAQVRALGAQATLLQADVADTAQVLGLFERLDAQLGPQARLTGLVNNAGIVAPRARVEEMSPERWQRVFAVNVMGTMLCAREAVRRMSRAHGGSGGAIVNLSSRAALLGSPGLYVDYAASKAAVETFTVGLAREIATEGVRVNGVRPGIIETDIHADSGMGDELAAAAAGIPMQRLGRAEEVAEAIVWLLSDAASYTTGALLDVTGGR</sequence>
<reference evidence="3 4" key="1">
    <citation type="submission" date="2023-06" db="EMBL/GenBank/DDBJ databases">
        <title>Pelomonas sp. APW6 16S ribosomal RNA gene genome sequencing and assembly.</title>
        <authorList>
            <person name="Woo H."/>
        </authorList>
    </citation>
    <scope>NUCLEOTIDE SEQUENCE [LARGE SCALE GENOMIC DNA]</scope>
    <source>
        <strain evidence="3 4">APW6</strain>
    </source>
</reference>
<keyword evidence="4" id="KW-1185">Reference proteome</keyword>
<dbReference type="SMART" id="SM00822">
    <property type="entry name" value="PKS_KR"/>
    <property type="match status" value="1"/>
</dbReference>
<feature type="domain" description="Ketoreductase" evidence="2">
    <location>
        <begin position="3"/>
        <end position="195"/>
    </location>
</feature>
<evidence type="ECO:0000256" key="1">
    <source>
        <dbReference type="ARBA" id="ARBA00006484"/>
    </source>
</evidence>
<proteinExistence type="inferred from homology"/>
<dbReference type="EMBL" id="JASVDS010000001">
    <property type="protein sequence ID" value="MDL5030289.1"/>
    <property type="molecule type" value="Genomic_DNA"/>
</dbReference>
<name>A0ABT7LBQ4_9BURK</name>
<dbReference type="Gene3D" id="3.40.50.720">
    <property type="entry name" value="NAD(P)-binding Rossmann-like Domain"/>
    <property type="match status" value="1"/>
</dbReference>
<dbReference type="InterPro" id="IPR036291">
    <property type="entry name" value="NAD(P)-bd_dom_sf"/>
</dbReference>
<protein>
    <submittedName>
        <fullName evidence="3">SDR family oxidoreductase</fullName>
    </submittedName>
</protein>
<dbReference type="Proteomes" id="UP001238603">
    <property type="component" value="Unassembled WGS sequence"/>
</dbReference>
<dbReference type="CDD" id="cd05233">
    <property type="entry name" value="SDR_c"/>
    <property type="match status" value="1"/>
</dbReference>
<dbReference type="InterPro" id="IPR002347">
    <property type="entry name" value="SDR_fam"/>
</dbReference>
<accession>A0ABT7LBQ4</accession>
<evidence type="ECO:0000259" key="2">
    <source>
        <dbReference type="SMART" id="SM00822"/>
    </source>
</evidence>
<comment type="similarity">
    <text evidence="1">Belongs to the short-chain dehydrogenases/reductases (SDR) family.</text>
</comment>
<organism evidence="3 4">
    <name type="scientific">Roseateles subflavus</name>
    <dbReference type="NCBI Taxonomy" id="3053353"/>
    <lineage>
        <taxon>Bacteria</taxon>
        <taxon>Pseudomonadati</taxon>
        <taxon>Pseudomonadota</taxon>
        <taxon>Betaproteobacteria</taxon>
        <taxon>Burkholderiales</taxon>
        <taxon>Sphaerotilaceae</taxon>
        <taxon>Roseateles</taxon>
    </lineage>
</organism>
<dbReference type="PRINTS" id="PR00080">
    <property type="entry name" value="SDRFAMILY"/>
</dbReference>
<dbReference type="Pfam" id="PF13561">
    <property type="entry name" value="adh_short_C2"/>
    <property type="match status" value="1"/>
</dbReference>
<dbReference type="PANTHER" id="PTHR42760:SF40">
    <property type="entry name" value="3-OXOACYL-[ACYL-CARRIER-PROTEIN] REDUCTASE, CHLOROPLASTIC"/>
    <property type="match status" value="1"/>
</dbReference>
<dbReference type="PRINTS" id="PR00081">
    <property type="entry name" value="GDHRDH"/>
</dbReference>
<dbReference type="InterPro" id="IPR057326">
    <property type="entry name" value="KR_dom"/>
</dbReference>
<dbReference type="RefSeq" id="WP_285980431.1">
    <property type="nucleotide sequence ID" value="NZ_JASVDS010000001.1"/>
</dbReference>